<organism evidence="2 3">
    <name type="scientific">Catenulispora pinistramenti</name>
    <dbReference type="NCBI Taxonomy" id="2705254"/>
    <lineage>
        <taxon>Bacteria</taxon>
        <taxon>Bacillati</taxon>
        <taxon>Actinomycetota</taxon>
        <taxon>Actinomycetes</taxon>
        <taxon>Catenulisporales</taxon>
        <taxon>Catenulisporaceae</taxon>
        <taxon>Catenulispora</taxon>
    </lineage>
</organism>
<reference evidence="2 3" key="1">
    <citation type="submission" date="2020-02" db="EMBL/GenBank/DDBJ databases">
        <title>Acidophilic actinobacteria isolated from forest soil.</title>
        <authorList>
            <person name="Golinska P."/>
        </authorList>
    </citation>
    <scope>NUCLEOTIDE SEQUENCE [LARGE SCALE GENOMIC DNA]</scope>
    <source>
        <strain evidence="2 3">NL8</strain>
    </source>
</reference>
<feature type="region of interest" description="Disordered" evidence="1">
    <location>
        <begin position="1"/>
        <end position="32"/>
    </location>
</feature>
<gene>
    <name evidence="2" type="ORF">KGQ19_04305</name>
</gene>
<evidence type="ECO:0000256" key="1">
    <source>
        <dbReference type="SAM" id="MobiDB-lite"/>
    </source>
</evidence>
<feature type="compositionally biased region" description="Low complexity" evidence="1">
    <location>
        <begin position="68"/>
        <end position="77"/>
    </location>
</feature>
<dbReference type="Proteomes" id="UP000730482">
    <property type="component" value="Unassembled WGS sequence"/>
</dbReference>
<dbReference type="EMBL" id="JAAFYZ010000009">
    <property type="protein sequence ID" value="MBS2546083.1"/>
    <property type="molecule type" value="Genomic_DNA"/>
</dbReference>
<evidence type="ECO:0000313" key="3">
    <source>
        <dbReference type="Proteomes" id="UP000730482"/>
    </source>
</evidence>
<sequence length="217" mass="22799">MPEQPAQPAPPTDGDQNSEKNETPWVPEPDFDAALIEEAAKKSGLVWLSPAGLSAKADAGRPSGRGGPSAPSGPSGPQAVWHVWHDSAVTIVAGGAEQPLPMWAVPGRVVEVAIRSKEQGGRLISFLSQVALVAPGTPEWGPAAEALHAERLNLAEGDRYQQRWAEESAILRMRPLGGAVTPDGGSGAARPLPTPATTLGRMPRMVGGLPRERTRKK</sequence>
<evidence type="ECO:0000313" key="2">
    <source>
        <dbReference type="EMBL" id="MBS2546083.1"/>
    </source>
</evidence>
<name>A0ABS5KIH2_9ACTN</name>
<feature type="region of interest" description="Disordered" evidence="1">
    <location>
        <begin position="178"/>
        <end position="217"/>
    </location>
</feature>
<comment type="caution">
    <text evidence="2">The sequence shown here is derived from an EMBL/GenBank/DDBJ whole genome shotgun (WGS) entry which is preliminary data.</text>
</comment>
<proteinExistence type="predicted"/>
<dbReference type="RefSeq" id="WP_212007738.1">
    <property type="nucleotide sequence ID" value="NZ_JAAFYZ010000009.1"/>
</dbReference>
<protein>
    <submittedName>
        <fullName evidence="2">Uncharacterized protein</fullName>
    </submittedName>
</protein>
<feature type="compositionally biased region" description="Pro residues" evidence="1">
    <location>
        <begin position="1"/>
        <end position="11"/>
    </location>
</feature>
<keyword evidence="3" id="KW-1185">Reference proteome</keyword>
<feature type="region of interest" description="Disordered" evidence="1">
    <location>
        <begin position="54"/>
        <end position="79"/>
    </location>
</feature>
<accession>A0ABS5KIH2</accession>